<evidence type="ECO:0000313" key="3">
    <source>
        <dbReference type="EMBL" id="MBM2418080.1"/>
    </source>
</evidence>
<dbReference type="InterPro" id="IPR050229">
    <property type="entry name" value="GlpE_sulfurtransferase"/>
</dbReference>
<evidence type="ECO:0000313" key="4">
    <source>
        <dbReference type="Proteomes" id="UP000755667"/>
    </source>
</evidence>
<sequence length="142" mass="15598">MDVEKVDEGEIQSWTPDEVAGAFFRGEIVLIDVRTPQEYVFEHIAGALLLPMPYFKAQYLPLQADKQLVLYCGEGLRSEHCAKVMLSGGSGVAAQLAGGFKAWREADKPYVGTNTMIGTPQRMGGKVADQLDLPPPLMERVE</sequence>
<feature type="domain" description="Rhodanese" evidence="1">
    <location>
        <begin position="24"/>
        <end position="112"/>
    </location>
</feature>
<dbReference type="Gene3D" id="3.40.250.10">
    <property type="entry name" value="Rhodanese-like domain"/>
    <property type="match status" value="1"/>
</dbReference>
<dbReference type="SUPFAM" id="SSF52821">
    <property type="entry name" value="Rhodanese/Cell cycle control phosphatase"/>
    <property type="match status" value="1"/>
</dbReference>
<keyword evidence="5" id="KW-1185">Reference proteome</keyword>
<dbReference type="RefSeq" id="WP_085629473.1">
    <property type="nucleotide sequence ID" value="NZ_JAFBWU010000008.1"/>
</dbReference>
<dbReference type="PANTHER" id="PTHR43031">
    <property type="entry name" value="FAD-DEPENDENT OXIDOREDUCTASE"/>
    <property type="match status" value="1"/>
</dbReference>
<evidence type="ECO:0000259" key="1">
    <source>
        <dbReference type="PROSITE" id="PS50206"/>
    </source>
</evidence>
<organism evidence="2 4">
    <name type="scientific">Marivita cryptomonadis</name>
    <dbReference type="NCBI Taxonomy" id="505252"/>
    <lineage>
        <taxon>Bacteria</taxon>
        <taxon>Pseudomonadati</taxon>
        <taxon>Pseudomonadota</taxon>
        <taxon>Alphaproteobacteria</taxon>
        <taxon>Rhodobacterales</taxon>
        <taxon>Roseobacteraceae</taxon>
        <taxon>Marivita</taxon>
    </lineage>
</organism>
<dbReference type="AlphaFoldDB" id="A0A9Q2S0G9"/>
<dbReference type="Proteomes" id="UP000809440">
    <property type="component" value="Unassembled WGS sequence"/>
</dbReference>
<dbReference type="EMBL" id="JAFBXF010000008">
    <property type="protein sequence ID" value="MBM2418080.1"/>
    <property type="molecule type" value="Genomic_DNA"/>
</dbReference>
<dbReference type="PROSITE" id="PS50206">
    <property type="entry name" value="RHODANESE_3"/>
    <property type="match status" value="1"/>
</dbReference>
<dbReference type="EMBL" id="JAFBXE010000008">
    <property type="protein sequence ID" value="MBM2413411.1"/>
    <property type="molecule type" value="Genomic_DNA"/>
</dbReference>
<dbReference type="Pfam" id="PF00581">
    <property type="entry name" value="Rhodanese"/>
    <property type="match status" value="1"/>
</dbReference>
<dbReference type="PANTHER" id="PTHR43031:SF1">
    <property type="entry name" value="PYRIDINE NUCLEOTIDE-DISULPHIDE OXIDOREDUCTASE"/>
    <property type="match status" value="1"/>
</dbReference>
<dbReference type="InterPro" id="IPR001763">
    <property type="entry name" value="Rhodanese-like_dom"/>
</dbReference>
<evidence type="ECO:0000313" key="2">
    <source>
        <dbReference type="EMBL" id="MBM2413411.1"/>
    </source>
</evidence>
<dbReference type="Proteomes" id="UP000755667">
    <property type="component" value="Unassembled WGS sequence"/>
</dbReference>
<comment type="caution">
    <text evidence="2">The sequence shown here is derived from an EMBL/GenBank/DDBJ whole genome shotgun (WGS) entry which is preliminary data.</text>
</comment>
<name>A0A9Q2S0G9_9RHOB</name>
<accession>A0A9Q2S0G9</accession>
<dbReference type="SMART" id="SM00450">
    <property type="entry name" value="RHOD"/>
    <property type="match status" value="1"/>
</dbReference>
<reference evidence="2 5" key="1">
    <citation type="submission" date="2021-01" db="EMBL/GenBank/DDBJ databases">
        <title>Diatom-associated Roseobacters Show Island Model of Population Structure.</title>
        <authorList>
            <person name="Qu L."/>
            <person name="Feng X."/>
            <person name="Chen Y."/>
            <person name="Li L."/>
            <person name="Wang X."/>
            <person name="Hu Z."/>
            <person name="Wang H."/>
            <person name="Luo H."/>
        </authorList>
    </citation>
    <scope>NUCLEOTIDE SEQUENCE</scope>
    <source>
        <strain evidence="3 5">CC28-63</strain>
        <strain evidence="2">CC28-69</strain>
    </source>
</reference>
<dbReference type="GeneID" id="62641146"/>
<dbReference type="CDD" id="cd00158">
    <property type="entry name" value="RHOD"/>
    <property type="match status" value="1"/>
</dbReference>
<dbReference type="OrthoDB" id="9807812at2"/>
<gene>
    <name evidence="2" type="ORF">JQX41_13930</name>
    <name evidence="3" type="ORF">JQX48_13940</name>
</gene>
<proteinExistence type="predicted"/>
<protein>
    <submittedName>
        <fullName evidence="2">Rhodanese-like domain-containing protein</fullName>
    </submittedName>
</protein>
<evidence type="ECO:0000313" key="5">
    <source>
        <dbReference type="Proteomes" id="UP000809440"/>
    </source>
</evidence>
<dbReference type="InterPro" id="IPR036873">
    <property type="entry name" value="Rhodanese-like_dom_sf"/>
</dbReference>